<gene>
    <name evidence="2" type="ORF">A0H81_05690</name>
</gene>
<sequence>MFHDTIVLLKPVPGGRSGRQPSRRLHHFVAKVGRCECARDLVLEQMRSKSKLDSSVRLRDCMIVQRLRIGPRARPTGLRFLAVYVDARDEKQERDSSAGGGAPDTDDGGTEQSTSGTYDAQFSIAKPTLQGQEGARTYRAPLEESCCDRGHDYARAAITKKRRQEDVPGVGRSSMGDYPERRYGHRRTTPEVLVHISWCHGNPANASTSSHSSRGKFPFSAPILDTGIGEAKQLQPLIRAGYLEESSNRMPDRWNHRRPTPRPNLGWATYKHESSCGL</sequence>
<protein>
    <submittedName>
        <fullName evidence="2">Uncharacterized protein</fullName>
    </submittedName>
</protein>
<dbReference type="Proteomes" id="UP000092993">
    <property type="component" value="Unassembled WGS sequence"/>
</dbReference>
<organism evidence="2 3">
    <name type="scientific">Grifola frondosa</name>
    <name type="common">Maitake</name>
    <name type="synonym">Polyporus frondosus</name>
    <dbReference type="NCBI Taxonomy" id="5627"/>
    <lineage>
        <taxon>Eukaryota</taxon>
        <taxon>Fungi</taxon>
        <taxon>Dikarya</taxon>
        <taxon>Basidiomycota</taxon>
        <taxon>Agaricomycotina</taxon>
        <taxon>Agaricomycetes</taxon>
        <taxon>Polyporales</taxon>
        <taxon>Grifolaceae</taxon>
        <taxon>Grifola</taxon>
    </lineage>
</organism>
<keyword evidence="3" id="KW-1185">Reference proteome</keyword>
<feature type="region of interest" description="Disordered" evidence="1">
    <location>
        <begin position="161"/>
        <end position="183"/>
    </location>
</feature>
<feature type="region of interest" description="Disordered" evidence="1">
    <location>
        <begin position="91"/>
        <end position="134"/>
    </location>
</feature>
<accession>A0A1C7MDS0</accession>
<proteinExistence type="predicted"/>
<dbReference type="AlphaFoldDB" id="A0A1C7MDS0"/>
<evidence type="ECO:0000313" key="2">
    <source>
        <dbReference type="EMBL" id="OBZ74767.1"/>
    </source>
</evidence>
<evidence type="ECO:0000313" key="3">
    <source>
        <dbReference type="Proteomes" id="UP000092993"/>
    </source>
</evidence>
<feature type="compositionally biased region" description="Polar residues" evidence="1">
    <location>
        <begin position="111"/>
        <end position="120"/>
    </location>
</feature>
<name>A0A1C7MDS0_GRIFR</name>
<comment type="caution">
    <text evidence="2">The sequence shown here is derived from an EMBL/GenBank/DDBJ whole genome shotgun (WGS) entry which is preliminary data.</text>
</comment>
<evidence type="ECO:0000256" key="1">
    <source>
        <dbReference type="SAM" id="MobiDB-lite"/>
    </source>
</evidence>
<reference evidence="2 3" key="1">
    <citation type="submission" date="2016-03" db="EMBL/GenBank/DDBJ databases">
        <title>Whole genome sequencing of Grifola frondosa 9006-11.</title>
        <authorList>
            <person name="Min B."/>
            <person name="Park H."/>
            <person name="Kim J.-G."/>
            <person name="Cho H."/>
            <person name="Oh Y.-L."/>
            <person name="Kong W.-S."/>
            <person name="Choi I.-G."/>
        </authorList>
    </citation>
    <scope>NUCLEOTIDE SEQUENCE [LARGE SCALE GENOMIC DNA]</scope>
    <source>
        <strain evidence="2 3">9006-11</strain>
    </source>
</reference>
<dbReference type="EMBL" id="LUGG01000005">
    <property type="protein sequence ID" value="OBZ74767.1"/>
    <property type="molecule type" value="Genomic_DNA"/>
</dbReference>